<dbReference type="EMBL" id="CP003096">
    <property type="protein sequence ID" value="AER66127.1"/>
    <property type="molecule type" value="Genomic_DNA"/>
</dbReference>
<reference evidence="5" key="1">
    <citation type="submission" date="2011-10" db="EMBL/GenBank/DDBJ databases">
        <title>The complete genome of chromosome of Thermovirga lienii DSM 17291.</title>
        <authorList>
            <consortium name="US DOE Joint Genome Institute (JGI-PGF)"/>
            <person name="Lucas S."/>
            <person name="Copeland A."/>
            <person name="Lapidus A."/>
            <person name="Glavina del Rio T."/>
            <person name="Dalin E."/>
            <person name="Tice H."/>
            <person name="Bruce D."/>
            <person name="Goodwin L."/>
            <person name="Pitluck S."/>
            <person name="Peters L."/>
            <person name="Mikhailova N."/>
            <person name="Saunders E."/>
            <person name="Kyrpides N."/>
            <person name="Mavromatis K."/>
            <person name="Ivanova N."/>
            <person name="Last F.I."/>
            <person name="Brettin T."/>
            <person name="Detter J.C."/>
            <person name="Han C."/>
            <person name="Larimer F."/>
            <person name="Land M."/>
            <person name="Hauser L."/>
            <person name="Markowitz V."/>
            <person name="Cheng J.-F."/>
            <person name="Hugenholtz P."/>
            <person name="Woyke T."/>
            <person name="Wu D."/>
            <person name="Spring S."/>
            <person name="Schroeder M."/>
            <person name="Brambilla E.-M."/>
            <person name="Klenk H.-P."/>
            <person name="Eisen J.A."/>
        </authorList>
    </citation>
    <scope>NUCLEOTIDE SEQUENCE [LARGE SCALE GENOMIC DNA]</scope>
    <source>
        <strain evidence="5">ATCC BAA-1197 / DSM 17291 / Cas60314</strain>
    </source>
</reference>
<evidence type="ECO:0000256" key="1">
    <source>
        <dbReference type="ARBA" id="ARBA00007118"/>
    </source>
</evidence>
<dbReference type="HOGENOM" id="CLU_070764_7_3_0"/>
<dbReference type="STRING" id="580340.Tlie_0392"/>
<dbReference type="CDD" id="cd02150">
    <property type="entry name" value="nitroreductase"/>
    <property type="match status" value="1"/>
</dbReference>
<sequence>MNETIQNILARRSIRRFQEKQVEREKVKLIVECAFAAPSAGNSRPAHFIIVEDKKVLRSLGEAHPFGKMLKACPLAIVVCGDPTQSDLASLYWEEDCSAAMENILLASQALGLGSVWLGVQHNPQVEFAVKEILSVPSHIKVLGIAAIGYPAEKKDPHEGILDGKVHLNKW</sequence>
<feature type="domain" description="Nitroreductase" evidence="3">
    <location>
        <begin position="8"/>
        <end position="63"/>
    </location>
</feature>
<keyword evidence="5" id="KW-1185">Reference proteome</keyword>
<name>G7V793_THELD</name>
<keyword evidence="2" id="KW-0560">Oxidoreductase</keyword>
<dbReference type="Pfam" id="PF00881">
    <property type="entry name" value="Nitroreductase"/>
    <property type="match status" value="2"/>
</dbReference>
<dbReference type="GO" id="GO:0016491">
    <property type="term" value="F:oxidoreductase activity"/>
    <property type="evidence" value="ECO:0007669"/>
    <property type="project" value="UniProtKB-KW"/>
</dbReference>
<dbReference type="Proteomes" id="UP000005868">
    <property type="component" value="Chromosome"/>
</dbReference>
<dbReference type="PANTHER" id="PTHR43673:SF10">
    <property type="entry name" value="NADH DEHYDROGENASE_NAD(P)H NITROREDUCTASE XCC3605-RELATED"/>
    <property type="match status" value="1"/>
</dbReference>
<dbReference type="KEGG" id="tli:Tlie_0392"/>
<dbReference type="PANTHER" id="PTHR43673">
    <property type="entry name" value="NAD(P)H NITROREDUCTASE YDGI-RELATED"/>
    <property type="match status" value="1"/>
</dbReference>
<dbReference type="AlphaFoldDB" id="G7V793"/>
<dbReference type="eggNOG" id="COG0778">
    <property type="taxonomic scope" value="Bacteria"/>
</dbReference>
<feature type="domain" description="Nitroreductase" evidence="3">
    <location>
        <begin position="69"/>
        <end position="150"/>
    </location>
</feature>
<dbReference type="Gene3D" id="3.40.109.10">
    <property type="entry name" value="NADH Oxidase"/>
    <property type="match status" value="1"/>
</dbReference>
<reference evidence="4 5" key="2">
    <citation type="journal article" date="2012" name="Stand. Genomic Sci.">
        <title>Genome sequence of the moderately thermophilic, amino-acid-degrading and sulfur-reducing bacterium Thermovirga lienii type strain (Cas60314(T)).</title>
        <authorList>
            <person name="Goker M."/>
            <person name="Saunders E."/>
            <person name="Lapidus A."/>
            <person name="Nolan M."/>
            <person name="Lucas S."/>
            <person name="Hammon N."/>
            <person name="Deshpande S."/>
            <person name="Cheng J.F."/>
            <person name="Han C."/>
            <person name="Tapia R."/>
            <person name="Goodwin L.A."/>
            <person name="Pitluck S."/>
            <person name="Liolios K."/>
            <person name="Mavromatis K."/>
            <person name="Pagani I."/>
            <person name="Ivanova N."/>
            <person name="Mikhailova N."/>
            <person name="Pati A."/>
            <person name="Chen A."/>
            <person name="Palaniappan K."/>
            <person name="Land M."/>
            <person name="Chang Y.J."/>
            <person name="Jeffries C.D."/>
            <person name="Brambilla E.M."/>
            <person name="Rohde M."/>
            <person name="Spring S."/>
            <person name="Detter J.C."/>
            <person name="Woyke T."/>
            <person name="Bristow J."/>
            <person name="Eisen J.A."/>
            <person name="Markowitz V."/>
            <person name="Hugenholtz P."/>
            <person name="Kyrpides N.C."/>
            <person name="Klenk H.P."/>
        </authorList>
    </citation>
    <scope>NUCLEOTIDE SEQUENCE [LARGE SCALE GENOMIC DNA]</scope>
    <source>
        <strain evidence="5">ATCC BAA-1197 / DSM 17291 / Cas60314</strain>
    </source>
</reference>
<gene>
    <name evidence="4" type="ordered locus">Tlie_0392</name>
</gene>
<protein>
    <submittedName>
        <fullName evidence="4">Nitroreductase</fullName>
    </submittedName>
</protein>
<comment type="similarity">
    <text evidence="1">Belongs to the nitroreductase family.</text>
</comment>
<evidence type="ECO:0000313" key="5">
    <source>
        <dbReference type="Proteomes" id="UP000005868"/>
    </source>
</evidence>
<dbReference type="OrthoDB" id="9812105at2"/>
<dbReference type="SUPFAM" id="SSF55469">
    <property type="entry name" value="FMN-dependent nitroreductase-like"/>
    <property type="match status" value="1"/>
</dbReference>
<accession>G7V793</accession>
<organism evidence="4 5">
    <name type="scientific">Thermovirga lienii (strain ATCC BAA-1197 / DSM 17291 / Cas60314)</name>
    <dbReference type="NCBI Taxonomy" id="580340"/>
    <lineage>
        <taxon>Bacteria</taxon>
        <taxon>Thermotogati</taxon>
        <taxon>Synergistota</taxon>
        <taxon>Synergistia</taxon>
        <taxon>Synergistales</taxon>
        <taxon>Thermovirgaceae</taxon>
        <taxon>Thermovirga</taxon>
    </lineage>
</organism>
<dbReference type="InterPro" id="IPR029479">
    <property type="entry name" value="Nitroreductase"/>
</dbReference>
<evidence type="ECO:0000256" key="2">
    <source>
        <dbReference type="ARBA" id="ARBA00023002"/>
    </source>
</evidence>
<evidence type="ECO:0000313" key="4">
    <source>
        <dbReference type="EMBL" id="AER66127.1"/>
    </source>
</evidence>
<dbReference type="InterPro" id="IPR000415">
    <property type="entry name" value="Nitroreductase-like"/>
</dbReference>
<proteinExistence type="inferred from homology"/>
<evidence type="ECO:0000259" key="3">
    <source>
        <dbReference type="Pfam" id="PF00881"/>
    </source>
</evidence>